<gene>
    <name evidence="1" type="ORF">CVT26_005209</name>
</gene>
<accession>A0A409YVG5</accession>
<sequence>MRMFIPIPYGSELAFSIMSSTQLVTAVDEFIKDIADLPTHQPLDHALEKAIRAERELRHLFASDPHNRLLQDLFIGLVDVLSLDPAIRRTRARLVNSKADLSGHHIFPLKATSRRGNLLPSTVTDLKSFREHWHVFTHGVLSKMTARDWENVIVAGGSVLACLAPPQRVIPPKELNELYQSENYATSDIDLFLWGLSPEEAKVKMESIYQAVCSASLWNVVCVRKANVVSIHTYYPNRPLQIILRLYQSPAEILAGFDVDAACCAYDGKTVWVNPRSLSAIIRQANTIDISRRSPSYEMRLAKYASRGFEVYIPSLERAKVNASLYDRYLPTWPRGLARLLVLERCSASNWHYCYLRFPKATVLKKRHRGELGLVAPPLDSPSNDAVTLTSSNYDRGIGVAKIPYGPTWTPQAIKDLVFKRDHSMNSPYSGHNTGHRHVVFAGTMQECLGSFCLTCPSLSANMSRDIYIRGPVTFMTTNPGQQLLSGSFRPIEFGDWTTEAYTTA</sequence>
<dbReference type="Proteomes" id="UP000284706">
    <property type="component" value="Unassembled WGS sequence"/>
</dbReference>
<dbReference type="PANTHER" id="PTHR43558:SF6">
    <property type="entry name" value="REDUCTASE, PUTATIVE (AFU_ORTHOLOGUE AFUA_3G10540)-RELATED"/>
    <property type="match status" value="1"/>
</dbReference>
<dbReference type="STRING" id="231916.A0A409YVG5"/>
<dbReference type="InParanoid" id="A0A409YVG5"/>
<dbReference type="OrthoDB" id="539213at2759"/>
<comment type="caution">
    <text evidence="1">The sequence shown here is derived from an EMBL/GenBank/DDBJ whole genome shotgun (WGS) entry which is preliminary data.</text>
</comment>
<reference evidence="1 2" key="1">
    <citation type="journal article" date="2018" name="Evol. Lett.">
        <title>Horizontal gene cluster transfer increased hallucinogenic mushroom diversity.</title>
        <authorList>
            <person name="Reynolds H.T."/>
            <person name="Vijayakumar V."/>
            <person name="Gluck-Thaler E."/>
            <person name="Korotkin H.B."/>
            <person name="Matheny P.B."/>
            <person name="Slot J.C."/>
        </authorList>
    </citation>
    <scope>NUCLEOTIDE SEQUENCE [LARGE SCALE GENOMIC DNA]</scope>
    <source>
        <strain evidence="1 2">SRW20</strain>
    </source>
</reference>
<proteinExistence type="predicted"/>
<evidence type="ECO:0000313" key="1">
    <source>
        <dbReference type="EMBL" id="PPR07014.1"/>
    </source>
</evidence>
<name>A0A409YVG5_9AGAR</name>
<evidence type="ECO:0000313" key="2">
    <source>
        <dbReference type="Proteomes" id="UP000284706"/>
    </source>
</evidence>
<keyword evidence="2" id="KW-1185">Reference proteome</keyword>
<dbReference type="AlphaFoldDB" id="A0A409YVG5"/>
<dbReference type="InterPro" id="IPR053354">
    <property type="entry name" value="MGDG_epimerase"/>
</dbReference>
<protein>
    <submittedName>
        <fullName evidence="1">Uncharacterized protein</fullName>
    </submittedName>
</protein>
<organism evidence="1 2">
    <name type="scientific">Gymnopilus dilepis</name>
    <dbReference type="NCBI Taxonomy" id="231916"/>
    <lineage>
        <taxon>Eukaryota</taxon>
        <taxon>Fungi</taxon>
        <taxon>Dikarya</taxon>
        <taxon>Basidiomycota</taxon>
        <taxon>Agaricomycotina</taxon>
        <taxon>Agaricomycetes</taxon>
        <taxon>Agaricomycetidae</taxon>
        <taxon>Agaricales</taxon>
        <taxon>Agaricineae</taxon>
        <taxon>Hymenogastraceae</taxon>
        <taxon>Gymnopilus</taxon>
    </lineage>
</organism>
<dbReference type="EMBL" id="NHYE01000197">
    <property type="protein sequence ID" value="PPR07014.1"/>
    <property type="molecule type" value="Genomic_DNA"/>
</dbReference>
<dbReference type="PANTHER" id="PTHR43558">
    <property type="entry name" value="REDUCTASE, PUTATIVE (AFU_ORTHOLOGUE AFUA_3G10540)-RELATED"/>
    <property type="match status" value="1"/>
</dbReference>